<name>A0A485KQT6_9STRA</name>
<feature type="domain" description="TIR" evidence="5">
    <location>
        <begin position="639"/>
        <end position="767"/>
    </location>
</feature>
<dbReference type="InterPro" id="IPR035897">
    <property type="entry name" value="Toll_tir_struct_dom_sf"/>
</dbReference>
<dbReference type="InterPro" id="IPR002110">
    <property type="entry name" value="Ankyrin_rpt"/>
</dbReference>
<dbReference type="PROSITE" id="PS50297">
    <property type="entry name" value="ANK_REP_REGION"/>
    <property type="match status" value="4"/>
</dbReference>
<dbReference type="PANTHER" id="PTHR24198">
    <property type="entry name" value="ANKYRIN REPEAT AND PROTEIN KINASE DOMAIN-CONTAINING PROTEIN"/>
    <property type="match status" value="1"/>
</dbReference>
<sequence length="997" mass="110219">MERFGSARPRPPTATLTSADSYAVMEEGAKKFSSLSGKRNTFVSKTMRRQLLLVTLINVVLMVQVYVFSIYHDDQETDQSVACSAFNTVRMIMRLFLWTTSGVLFLPTTGWRFCKMYTVLHDKVRRMSYLRLCEVVALSQIAALLLSAVIIVAGFVNVRWTFDCPTNMQDSVYKSCMAASLLLATYCYVVSWEFLLSFHQLRTHLLFQHGVFDSNTESWQERPFGRSEIEQLRFRIWMAVKARDLVALHDAVAAAAAVDARFATSWYHSPSILGRIYCRSVRNPLHLAVKTAQVDVVKLLLKLGFDANALDKVHIAQFGLRDLYHKVFCLVAINHSEPPSVYGPTGWFKHTLLTPLHVAAARSDHRLVVVLLEAGADANVSACSNVATAASPQLFWATHVDVTHALLRHGANQLFVNTRQLTAYEDALLHGRHAIARLLETWGADIALTPLHAAAAAGDCGHMREYMLEDVDTLGEQSHGLFLRTPLHWAAVRGQVAAARLLLEHGARVNAMDAWHRTPLTWACALNHVPLVQELLATYKANPTVVDGHGLTIPCLCAKVDGIDERIFRLLREHGLADFGTLENGDTPLHIAMKLCHRETALALVRSGVSTTSVNAAGVRAIDCSPSTELQFLVKKEAGQRDVMISYSHAFAPFALKLRKSLEANLLTTWMDLMDPSGIGGGAVWRDEIASGIKHAAVVLCVLSETYPTSQWCMKELAFAKAHNVPGTVVGVLSQTTEMTDELQVYLWSRQLVDFRSAIVSTTRTSVDVLEDVYQTQLLALLDGLRDQVEQRRMDGVGDAMVTRGASPLRHTMLGNHSFSHERYVFICHGRCHPDFAVRLQGWLLQQGEDSSDSMHVANSYPTKYSLDIGIASYADHQGGASMHDAITHADAVVAIFSDKSCRADAFSDALAFAENKEITIVPVLFSPNFFQLAHLYQLSLHTSVVHFNDVLGHAESLDHLLEALALTRDTGDVRSCASSPVSYRSHGPSSGAVTLI</sequence>
<dbReference type="Gene3D" id="1.25.40.20">
    <property type="entry name" value="Ankyrin repeat-containing domain"/>
    <property type="match status" value="2"/>
</dbReference>
<dbReference type="Pfam" id="PF13676">
    <property type="entry name" value="TIR_2"/>
    <property type="match status" value="1"/>
</dbReference>
<dbReference type="SUPFAM" id="SSF52200">
    <property type="entry name" value="Toll/Interleukin receptor TIR domain"/>
    <property type="match status" value="1"/>
</dbReference>
<dbReference type="Pfam" id="PF12796">
    <property type="entry name" value="Ank_2"/>
    <property type="match status" value="1"/>
</dbReference>
<feature type="repeat" description="ANK" evidence="3">
    <location>
        <begin position="280"/>
        <end position="312"/>
    </location>
</feature>
<dbReference type="PROSITE" id="PS50104">
    <property type="entry name" value="TIR"/>
    <property type="match status" value="1"/>
</dbReference>
<evidence type="ECO:0000259" key="5">
    <source>
        <dbReference type="PROSITE" id="PS50104"/>
    </source>
</evidence>
<feature type="transmembrane region" description="Helical" evidence="4">
    <location>
        <begin position="91"/>
        <end position="114"/>
    </location>
</feature>
<protein>
    <submittedName>
        <fullName evidence="7">Aste57867_10595 protein</fullName>
    </submittedName>
</protein>
<feature type="repeat" description="ANK" evidence="3">
    <location>
        <begin position="584"/>
        <end position="616"/>
    </location>
</feature>
<evidence type="ECO:0000313" key="7">
    <source>
        <dbReference type="EMBL" id="VFT87467.1"/>
    </source>
</evidence>
<feature type="transmembrane region" description="Helical" evidence="4">
    <location>
        <begin position="135"/>
        <end position="158"/>
    </location>
</feature>
<dbReference type="SMART" id="SM00248">
    <property type="entry name" value="ANK"/>
    <property type="match status" value="5"/>
</dbReference>
<dbReference type="PANTHER" id="PTHR24198:SF165">
    <property type="entry name" value="ANKYRIN REPEAT-CONTAINING PROTEIN-RELATED"/>
    <property type="match status" value="1"/>
</dbReference>
<organism evidence="7 8">
    <name type="scientific">Aphanomyces stellatus</name>
    <dbReference type="NCBI Taxonomy" id="120398"/>
    <lineage>
        <taxon>Eukaryota</taxon>
        <taxon>Sar</taxon>
        <taxon>Stramenopiles</taxon>
        <taxon>Oomycota</taxon>
        <taxon>Saprolegniomycetes</taxon>
        <taxon>Saprolegniales</taxon>
        <taxon>Verrucalvaceae</taxon>
        <taxon>Aphanomyces</taxon>
    </lineage>
</organism>
<dbReference type="AlphaFoldDB" id="A0A485KQT6"/>
<dbReference type="InterPro" id="IPR000157">
    <property type="entry name" value="TIR_dom"/>
</dbReference>
<dbReference type="PROSITE" id="PS50088">
    <property type="entry name" value="ANK_REPEAT"/>
    <property type="match status" value="4"/>
</dbReference>
<keyword evidence="4" id="KW-0812">Transmembrane</keyword>
<dbReference type="Gene3D" id="3.40.50.10140">
    <property type="entry name" value="Toll/interleukin-1 receptor homology (TIR) domain"/>
    <property type="match status" value="1"/>
</dbReference>
<dbReference type="GO" id="GO:0007165">
    <property type="term" value="P:signal transduction"/>
    <property type="evidence" value="ECO:0007669"/>
    <property type="project" value="InterPro"/>
</dbReference>
<dbReference type="Pfam" id="PF00023">
    <property type="entry name" value="Ank"/>
    <property type="match status" value="3"/>
</dbReference>
<keyword evidence="1" id="KW-0677">Repeat</keyword>
<keyword evidence="8" id="KW-1185">Reference proteome</keyword>
<evidence type="ECO:0000313" key="8">
    <source>
        <dbReference type="Proteomes" id="UP000332933"/>
    </source>
</evidence>
<dbReference type="EMBL" id="CAADRA010005240">
    <property type="protein sequence ID" value="VFT87467.1"/>
    <property type="molecule type" value="Genomic_DNA"/>
</dbReference>
<gene>
    <name evidence="7" type="primary">Aste57867_10595</name>
    <name evidence="6" type="ORF">As57867_010555</name>
    <name evidence="7" type="ORF">ASTE57867_10595</name>
</gene>
<feature type="transmembrane region" description="Helical" evidence="4">
    <location>
        <begin position="51"/>
        <end position="71"/>
    </location>
</feature>
<evidence type="ECO:0000256" key="1">
    <source>
        <dbReference type="ARBA" id="ARBA00022737"/>
    </source>
</evidence>
<evidence type="ECO:0000313" key="6">
    <source>
        <dbReference type="EMBL" id="KAF0698806.1"/>
    </source>
</evidence>
<evidence type="ECO:0000256" key="4">
    <source>
        <dbReference type="SAM" id="Phobius"/>
    </source>
</evidence>
<reference evidence="7 8" key="1">
    <citation type="submission" date="2019-03" db="EMBL/GenBank/DDBJ databases">
        <authorList>
            <person name="Gaulin E."/>
            <person name="Dumas B."/>
        </authorList>
    </citation>
    <scope>NUCLEOTIDE SEQUENCE [LARGE SCALE GENOMIC DNA]</scope>
    <source>
        <strain evidence="7">CBS 568.67</strain>
    </source>
</reference>
<accession>A0A485KQT6</accession>
<keyword evidence="4" id="KW-0472">Membrane</keyword>
<feature type="repeat" description="ANK" evidence="3">
    <location>
        <begin position="351"/>
        <end position="383"/>
    </location>
</feature>
<evidence type="ECO:0000256" key="3">
    <source>
        <dbReference type="PROSITE-ProRule" id="PRU00023"/>
    </source>
</evidence>
<dbReference type="SUPFAM" id="SSF48403">
    <property type="entry name" value="Ankyrin repeat"/>
    <property type="match status" value="1"/>
</dbReference>
<dbReference type="InterPro" id="IPR036770">
    <property type="entry name" value="Ankyrin_rpt-contain_sf"/>
</dbReference>
<dbReference type="Proteomes" id="UP000332933">
    <property type="component" value="Unassembled WGS sequence"/>
</dbReference>
<reference evidence="6" key="2">
    <citation type="submission" date="2019-06" db="EMBL/GenBank/DDBJ databases">
        <title>Genomics analysis of Aphanomyces spp. identifies a new class of oomycete effector associated with host adaptation.</title>
        <authorList>
            <person name="Gaulin E."/>
        </authorList>
    </citation>
    <scope>NUCLEOTIDE SEQUENCE</scope>
    <source>
        <strain evidence="6">CBS 578.67</strain>
    </source>
</reference>
<keyword evidence="2 3" id="KW-0040">ANK repeat</keyword>
<evidence type="ECO:0000256" key="2">
    <source>
        <dbReference type="ARBA" id="ARBA00023043"/>
    </source>
</evidence>
<keyword evidence="4" id="KW-1133">Transmembrane helix</keyword>
<dbReference type="OrthoDB" id="194358at2759"/>
<proteinExistence type="predicted"/>
<dbReference type="EMBL" id="VJMH01005219">
    <property type="protein sequence ID" value="KAF0698806.1"/>
    <property type="molecule type" value="Genomic_DNA"/>
</dbReference>
<feature type="repeat" description="ANK" evidence="3">
    <location>
        <begin position="482"/>
        <end position="514"/>
    </location>
</feature>